<dbReference type="PROSITE" id="PS50164">
    <property type="entry name" value="GIY_YIG"/>
    <property type="match status" value="1"/>
</dbReference>
<evidence type="ECO:0000259" key="1">
    <source>
        <dbReference type="PROSITE" id="PS50164"/>
    </source>
</evidence>
<feature type="domain" description="GIY-YIG" evidence="1">
    <location>
        <begin position="1"/>
        <end position="79"/>
    </location>
</feature>
<dbReference type="AlphaFoldDB" id="A0A514CDN8"/>
<keyword evidence="3" id="KW-1185">Reference proteome</keyword>
<dbReference type="InterPro" id="IPR035901">
    <property type="entry name" value="GIY-YIG_endonuc_sf"/>
</dbReference>
<dbReference type="KEGG" id="echi:FKX85_02265"/>
<evidence type="ECO:0000313" key="3">
    <source>
        <dbReference type="Proteomes" id="UP000316614"/>
    </source>
</evidence>
<organism evidence="2 3">
    <name type="scientific">Echinicola soli</name>
    <dbReference type="NCBI Taxonomy" id="2591634"/>
    <lineage>
        <taxon>Bacteria</taxon>
        <taxon>Pseudomonadati</taxon>
        <taxon>Bacteroidota</taxon>
        <taxon>Cytophagia</taxon>
        <taxon>Cytophagales</taxon>
        <taxon>Cyclobacteriaceae</taxon>
        <taxon>Echinicola</taxon>
    </lineage>
</organism>
<reference evidence="2 3" key="1">
    <citation type="submission" date="2019-06" db="EMBL/GenBank/DDBJ databases">
        <title>Echinicola alkalisoli sp. nov. isolated from saline soil.</title>
        <authorList>
            <person name="Sun J.-Q."/>
            <person name="Xu L."/>
        </authorList>
    </citation>
    <scope>NUCLEOTIDE SEQUENCE [LARGE SCALE GENOMIC DNA]</scope>
    <source>
        <strain evidence="2 3">LN3S3</strain>
    </source>
</reference>
<name>A0A514CDN8_9BACT</name>
<sequence>MEHHFYILYSKQLDRFYIGHTSDELDQRLRRHNTNHKGFTGRANDWRLCYCEVYPSKSEAKERESQVKSWKSRKRLFQLLG</sequence>
<dbReference type="SUPFAM" id="SSF82771">
    <property type="entry name" value="GIY-YIG endonuclease"/>
    <property type="match status" value="1"/>
</dbReference>
<evidence type="ECO:0000313" key="2">
    <source>
        <dbReference type="EMBL" id="QDH77926.1"/>
    </source>
</evidence>
<dbReference type="CDD" id="cd10449">
    <property type="entry name" value="GIY-YIG_SLX1_like"/>
    <property type="match status" value="1"/>
</dbReference>
<protein>
    <submittedName>
        <fullName evidence="2">GIY-YIG nuclease family protein</fullName>
    </submittedName>
</protein>
<accession>A0A514CDN8</accession>
<gene>
    <name evidence="2" type="ORF">FKX85_02265</name>
</gene>
<dbReference type="Pfam" id="PF01541">
    <property type="entry name" value="GIY-YIG"/>
    <property type="match status" value="1"/>
</dbReference>
<dbReference type="EMBL" id="CP041253">
    <property type="protein sequence ID" value="QDH77926.1"/>
    <property type="molecule type" value="Genomic_DNA"/>
</dbReference>
<dbReference type="Proteomes" id="UP000316614">
    <property type="component" value="Chromosome"/>
</dbReference>
<dbReference type="InterPro" id="IPR000305">
    <property type="entry name" value="GIY-YIG_endonuc"/>
</dbReference>
<dbReference type="Gene3D" id="3.40.1440.10">
    <property type="entry name" value="GIY-YIG endonuclease"/>
    <property type="match status" value="1"/>
</dbReference>
<proteinExistence type="predicted"/>
<dbReference type="OrthoDB" id="1203060at2"/>
<dbReference type="RefSeq" id="WP_141613190.1">
    <property type="nucleotide sequence ID" value="NZ_CP041253.1"/>
</dbReference>